<comment type="similarity">
    <text evidence="14">Belongs to the polysaccharide monooxygenase AA9 family.</text>
</comment>
<evidence type="ECO:0000256" key="16">
    <source>
        <dbReference type="ARBA" id="ARBA00047174"/>
    </source>
</evidence>
<keyword evidence="20" id="KW-1185">Reference proteome</keyword>
<dbReference type="InterPro" id="IPR005103">
    <property type="entry name" value="AA9_LPMO"/>
</dbReference>
<protein>
    <recommendedName>
        <fullName evidence="16">lytic cellulose monooxygenase (C4-dehydrogenating)</fullName>
        <ecNumber evidence="16">1.14.99.56</ecNumber>
    </recommendedName>
</protein>
<evidence type="ECO:0000256" key="4">
    <source>
        <dbReference type="ARBA" id="ARBA00022723"/>
    </source>
</evidence>
<comment type="cofactor">
    <cofactor evidence="1">
        <name>Cu(2+)</name>
        <dbReference type="ChEBI" id="CHEBI:29036"/>
    </cofactor>
</comment>
<evidence type="ECO:0000256" key="9">
    <source>
        <dbReference type="ARBA" id="ARBA00023033"/>
    </source>
</evidence>
<evidence type="ECO:0000256" key="12">
    <source>
        <dbReference type="ARBA" id="ARBA00023277"/>
    </source>
</evidence>
<evidence type="ECO:0000256" key="17">
    <source>
        <dbReference type="SAM" id="SignalP"/>
    </source>
</evidence>
<keyword evidence="11" id="KW-0325">Glycoprotein</keyword>
<dbReference type="CDD" id="cd21175">
    <property type="entry name" value="LPMO_AA9"/>
    <property type="match status" value="1"/>
</dbReference>
<comment type="caution">
    <text evidence="19">The sequence shown here is derived from an EMBL/GenBank/DDBJ whole genome shotgun (WGS) entry which is preliminary data.</text>
</comment>
<evidence type="ECO:0000256" key="10">
    <source>
        <dbReference type="ARBA" id="ARBA00023157"/>
    </source>
</evidence>
<keyword evidence="13" id="KW-0624">Polysaccharide degradation</keyword>
<dbReference type="Gene3D" id="2.70.50.70">
    <property type="match status" value="1"/>
</dbReference>
<dbReference type="InterPro" id="IPR049892">
    <property type="entry name" value="AA9"/>
</dbReference>
<feature type="signal peptide" evidence="17">
    <location>
        <begin position="1"/>
        <end position="15"/>
    </location>
</feature>
<accession>A0ABR4DF48</accession>
<dbReference type="RefSeq" id="XP_070867670.1">
    <property type="nucleotide sequence ID" value="XM_071010209.1"/>
</dbReference>
<dbReference type="Proteomes" id="UP001600064">
    <property type="component" value="Unassembled WGS sequence"/>
</dbReference>
<evidence type="ECO:0000256" key="1">
    <source>
        <dbReference type="ARBA" id="ARBA00001973"/>
    </source>
</evidence>
<keyword evidence="9" id="KW-0503">Monooxygenase</keyword>
<feature type="domain" description="Auxiliary Activity family 9 catalytic" evidence="18">
    <location>
        <begin position="16"/>
        <end position="222"/>
    </location>
</feature>
<dbReference type="EMBL" id="JAZGUE010000003">
    <property type="protein sequence ID" value="KAL2268946.1"/>
    <property type="molecule type" value="Genomic_DNA"/>
</dbReference>
<dbReference type="EC" id="1.14.99.56" evidence="16"/>
<dbReference type="PANTHER" id="PTHR33353">
    <property type="entry name" value="PUTATIVE (AFU_ORTHOLOGUE AFUA_1G12560)-RELATED"/>
    <property type="match status" value="1"/>
</dbReference>
<reference evidence="19 20" key="1">
    <citation type="journal article" date="2024" name="Commun. Biol.">
        <title>Comparative genomic analysis of thermophilic fungi reveals convergent evolutionary adaptations and gene losses.</title>
        <authorList>
            <person name="Steindorff A.S."/>
            <person name="Aguilar-Pontes M.V."/>
            <person name="Robinson A.J."/>
            <person name="Andreopoulos B."/>
            <person name="LaButti K."/>
            <person name="Kuo A."/>
            <person name="Mondo S."/>
            <person name="Riley R."/>
            <person name="Otillar R."/>
            <person name="Haridas S."/>
            <person name="Lipzen A."/>
            <person name="Grimwood J."/>
            <person name="Schmutz J."/>
            <person name="Clum A."/>
            <person name="Reid I.D."/>
            <person name="Moisan M.C."/>
            <person name="Butler G."/>
            <person name="Nguyen T.T.M."/>
            <person name="Dewar K."/>
            <person name="Conant G."/>
            <person name="Drula E."/>
            <person name="Henrissat B."/>
            <person name="Hansel C."/>
            <person name="Singer S."/>
            <person name="Hutchinson M.I."/>
            <person name="de Vries R.P."/>
            <person name="Natvig D.O."/>
            <person name="Powell A.J."/>
            <person name="Tsang A."/>
            <person name="Grigoriev I.V."/>
        </authorList>
    </citation>
    <scope>NUCLEOTIDE SEQUENCE [LARGE SCALE GENOMIC DNA]</scope>
    <source>
        <strain evidence="19 20">ATCC 22073</strain>
    </source>
</reference>
<proteinExistence type="inferred from homology"/>
<evidence type="ECO:0000256" key="6">
    <source>
        <dbReference type="ARBA" id="ARBA00023001"/>
    </source>
</evidence>
<dbReference type="GeneID" id="98124853"/>
<keyword evidence="7" id="KW-0560">Oxidoreductase</keyword>
<sequence>MKVLAPLMLAGAASAHTIFTSLEVGGVNYGTGNGVRVPSYNGPIEDVTSNSLACNGPPNPTSPTNTVITVQAGQNVTAIWRYMLSTTGTSPNDIMDSSHKGPTLAYLKKVNDARTDSGVGGGWFKIQHEGFDGTTWGTERVIYGQGRHNIKIPECIEPGQYLLRAEMIALHGAGNYPGAQFYMECAQINVVGGTGTKKPSNTVSFPGAYKGTDPGVKISIWWPPVTNYVIPGPDVFQC</sequence>
<feature type="chain" id="PRO_5045991365" description="lytic cellulose monooxygenase (C4-dehydrogenating)" evidence="17">
    <location>
        <begin position="16"/>
        <end position="238"/>
    </location>
</feature>
<evidence type="ECO:0000256" key="7">
    <source>
        <dbReference type="ARBA" id="ARBA00023002"/>
    </source>
</evidence>
<keyword evidence="3" id="KW-0964">Secreted</keyword>
<evidence type="ECO:0000256" key="2">
    <source>
        <dbReference type="ARBA" id="ARBA00004613"/>
    </source>
</evidence>
<gene>
    <name evidence="19" type="ORF">VTJ83DRAFT_3792</name>
</gene>
<evidence type="ECO:0000313" key="20">
    <source>
        <dbReference type="Proteomes" id="UP001600064"/>
    </source>
</evidence>
<evidence type="ECO:0000313" key="19">
    <source>
        <dbReference type="EMBL" id="KAL2268946.1"/>
    </source>
</evidence>
<keyword evidence="8" id="KW-0186">Copper</keyword>
<keyword evidence="5 17" id="KW-0732">Signal</keyword>
<organism evidence="19 20">
    <name type="scientific">Remersonia thermophila</name>
    <dbReference type="NCBI Taxonomy" id="72144"/>
    <lineage>
        <taxon>Eukaryota</taxon>
        <taxon>Fungi</taxon>
        <taxon>Dikarya</taxon>
        <taxon>Ascomycota</taxon>
        <taxon>Pezizomycotina</taxon>
        <taxon>Sordariomycetes</taxon>
        <taxon>Sordariomycetidae</taxon>
        <taxon>Sordariales</taxon>
        <taxon>Sordariales incertae sedis</taxon>
        <taxon>Remersonia</taxon>
    </lineage>
</organism>
<keyword evidence="10" id="KW-1015">Disulfide bond</keyword>
<comment type="catalytic activity">
    <reaction evidence="15">
        <text>[(1-&gt;4)-beta-D-glucosyl]n+m + reduced acceptor + O2 = 4-dehydro-beta-D-glucosyl-[(1-&gt;4)-beta-D-glucosyl]n-1 + [(1-&gt;4)-beta-D-glucosyl]m + acceptor + H2O.</text>
        <dbReference type="EC" id="1.14.99.56"/>
    </reaction>
</comment>
<evidence type="ECO:0000256" key="15">
    <source>
        <dbReference type="ARBA" id="ARBA00045077"/>
    </source>
</evidence>
<evidence type="ECO:0000256" key="13">
    <source>
        <dbReference type="ARBA" id="ARBA00023326"/>
    </source>
</evidence>
<evidence type="ECO:0000259" key="18">
    <source>
        <dbReference type="Pfam" id="PF03443"/>
    </source>
</evidence>
<evidence type="ECO:0000256" key="3">
    <source>
        <dbReference type="ARBA" id="ARBA00022525"/>
    </source>
</evidence>
<evidence type="ECO:0000256" key="8">
    <source>
        <dbReference type="ARBA" id="ARBA00023008"/>
    </source>
</evidence>
<name>A0ABR4DF48_9PEZI</name>
<keyword evidence="4" id="KW-0479">Metal-binding</keyword>
<comment type="subcellular location">
    <subcellularLocation>
        <location evidence="2">Secreted</location>
    </subcellularLocation>
</comment>
<dbReference type="Pfam" id="PF03443">
    <property type="entry name" value="AA9"/>
    <property type="match status" value="1"/>
</dbReference>
<evidence type="ECO:0000256" key="14">
    <source>
        <dbReference type="ARBA" id="ARBA00044502"/>
    </source>
</evidence>
<dbReference type="PANTHER" id="PTHR33353:SF18">
    <property type="entry name" value="ENDOGLUCANASE II"/>
    <property type="match status" value="1"/>
</dbReference>
<evidence type="ECO:0000256" key="5">
    <source>
        <dbReference type="ARBA" id="ARBA00022729"/>
    </source>
</evidence>
<keyword evidence="12" id="KW-0119">Carbohydrate metabolism</keyword>
<evidence type="ECO:0000256" key="11">
    <source>
        <dbReference type="ARBA" id="ARBA00023180"/>
    </source>
</evidence>
<keyword evidence="6" id="KW-0136">Cellulose degradation</keyword>